<organism evidence="1 2">
    <name type="scientific">Schistosoma mattheei</name>
    <dbReference type="NCBI Taxonomy" id="31246"/>
    <lineage>
        <taxon>Eukaryota</taxon>
        <taxon>Metazoa</taxon>
        <taxon>Spiralia</taxon>
        <taxon>Lophotrochozoa</taxon>
        <taxon>Platyhelminthes</taxon>
        <taxon>Trematoda</taxon>
        <taxon>Digenea</taxon>
        <taxon>Strigeidida</taxon>
        <taxon>Schistosomatoidea</taxon>
        <taxon>Schistosomatidae</taxon>
        <taxon>Schistosoma</taxon>
    </lineage>
</organism>
<name>A0A3P8GYE3_9TREM</name>
<dbReference type="AlphaFoldDB" id="A0A3P8GYE3"/>
<sequence>MSDHLARDCCDQCVKNAESLPKSDVVDISTSNSEILLDQGNTPIDKNLFKNNNNNNMPNGCNRKVVRMEDQETTTNFYARLTAVEMLLRNAESTEARLEKEFSHLIINDEKSSLPPPPSSLSTAIFMEDLKPEQEQRILDEKSLINVSCYSFDY</sequence>
<protein>
    <submittedName>
        <fullName evidence="1">Uncharacterized protein</fullName>
    </submittedName>
</protein>
<keyword evidence="2" id="KW-1185">Reference proteome</keyword>
<gene>
    <name evidence="1" type="ORF">SMTD_LOCUS22550</name>
</gene>
<proteinExistence type="predicted"/>
<dbReference type="Proteomes" id="UP000269396">
    <property type="component" value="Unassembled WGS sequence"/>
</dbReference>
<dbReference type="EMBL" id="UZAL01052198">
    <property type="protein sequence ID" value="VDP87611.1"/>
    <property type="molecule type" value="Genomic_DNA"/>
</dbReference>
<evidence type="ECO:0000313" key="1">
    <source>
        <dbReference type="EMBL" id="VDP87611.1"/>
    </source>
</evidence>
<accession>A0A3P8GYE3</accession>
<evidence type="ECO:0000313" key="2">
    <source>
        <dbReference type="Proteomes" id="UP000269396"/>
    </source>
</evidence>
<reference evidence="1 2" key="1">
    <citation type="submission" date="2018-11" db="EMBL/GenBank/DDBJ databases">
        <authorList>
            <consortium name="Pathogen Informatics"/>
        </authorList>
    </citation>
    <scope>NUCLEOTIDE SEQUENCE [LARGE SCALE GENOMIC DNA]</scope>
    <source>
        <strain>Denwood</strain>
        <strain evidence="2">Zambia</strain>
    </source>
</reference>